<protein>
    <recommendedName>
        <fullName evidence="5">Medium-chain acyl-CoA ligase ACSF2, mitochondrial</fullName>
        <ecNumber evidence="4">6.2.1.2</ecNumber>
    </recommendedName>
</protein>
<gene>
    <name evidence="10" type="ORF">WN48_07307</name>
</gene>
<evidence type="ECO:0000313" key="11">
    <source>
        <dbReference type="Proteomes" id="UP000250275"/>
    </source>
</evidence>
<evidence type="ECO:0000259" key="9">
    <source>
        <dbReference type="Pfam" id="PF13193"/>
    </source>
</evidence>
<dbReference type="SUPFAM" id="SSF56801">
    <property type="entry name" value="Acetyl-CoA synthetase-like"/>
    <property type="match status" value="1"/>
</dbReference>
<comment type="function">
    <text evidence="3">Acyl-CoA synthases catalyze the initial reaction in fatty acid metabolism, by forming a thioester with CoA. Has some preference toward medium-chain substrates. Plays a role in adipocyte differentiation.</text>
</comment>
<feature type="domain" description="AMP-dependent synthetase/ligase" evidence="8">
    <location>
        <begin position="21"/>
        <end position="395"/>
    </location>
</feature>
<evidence type="ECO:0000256" key="4">
    <source>
        <dbReference type="ARBA" id="ARBA00039009"/>
    </source>
</evidence>
<comment type="similarity">
    <text evidence="1">Belongs to the ATP-dependent AMP-binding enzyme family.</text>
</comment>
<proteinExistence type="inferred from homology"/>
<dbReference type="EC" id="6.2.1.2" evidence="4"/>
<evidence type="ECO:0000259" key="8">
    <source>
        <dbReference type="Pfam" id="PF00501"/>
    </source>
</evidence>
<dbReference type="AlphaFoldDB" id="A0A310SW57"/>
<dbReference type="InterPro" id="IPR000873">
    <property type="entry name" value="AMP-dep_synth/lig_dom"/>
</dbReference>
<dbReference type="PANTHER" id="PTHR43201:SF5">
    <property type="entry name" value="MEDIUM-CHAIN ACYL-COA LIGASE ACSF2, MITOCHONDRIAL"/>
    <property type="match status" value="1"/>
</dbReference>
<accession>A0A310SW57</accession>
<dbReference type="InterPro" id="IPR042099">
    <property type="entry name" value="ANL_N_sf"/>
</dbReference>
<evidence type="ECO:0000256" key="7">
    <source>
        <dbReference type="ARBA" id="ARBA00048277"/>
    </source>
</evidence>
<evidence type="ECO:0000256" key="3">
    <source>
        <dbReference type="ARBA" id="ARBA00037247"/>
    </source>
</evidence>
<dbReference type="GO" id="GO:0031956">
    <property type="term" value="F:medium-chain fatty acid-CoA ligase activity"/>
    <property type="evidence" value="ECO:0007669"/>
    <property type="project" value="UniProtKB-EC"/>
</dbReference>
<name>A0A310SW57_9HYME</name>
<evidence type="ECO:0000256" key="1">
    <source>
        <dbReference type="ARBA" id="ARBA00006432"/>
    </source>
</evidence>
<organism evidence="10 11">
    <name type="scientific">Eufriesea mexicana</name>
    <dbReference type="NCBI Taxonomy" id="516756"/>
    <lineage>
        <taxon>Eukaryota</taxon>
        <taxon>Metazoa</taxon>
        <taxon>Ecdysozoa</taxon>
        <taxon>Arthropoda</taxon>
        <taxon>Hexapoda</taxon>
        <taxon>Insecta</taxon>
        <taxon>Pterygota</taxon>
        <taxon>Neoptera</taxon>
        <taxon>Endopterygota</taxon>
        <taxon>Hymenoptera</taxon>
        <taxon>Apocrita</taxon>
        <taxon>Aculeata</taxon>
        <taxon>Apoidea</taxon>
        <taxon>Anthophila</taxon>
        <taxon>Apidae</taxon>
        <taxon>Eufriesea</taxon>
    </lineage>
</organism>
<dbReference type="Gene3D" id="3.40.50.12780">
    <property type="entry name" value="N-terminal domain of ligase-like"/>
    <property type="match status" value="1"/>
</dbReference>
<evidence type="ECO:0000256" key="5">
    <source>
        <dbReference type="ARBA" id="ARBA00039638"/>
    </source>
</evidence>
<dbReference type="Proteomes" id="UP000250275">
    <property type="component" value="Unassembled WGS sequence"/>
</dbReference>
<sequence length="543" mass="60988">MSSDGEVPLMHETIGNLLGTAAERWPDRECVVSLHQDVRLTFSELIRRADRLAAGLTKLGLKHGDRLGIWGPNDVEWVITFMSAVRAGFILVAINPSYQMEELTYCLQKVVVKAVISPENLKTQDYPRMLLEAQQTCPSLEHIIIYSKDHVTGTRRFSDVEELASRTEVERIAKEQDRISCNSGTNIQFTSGTTGRPKATLLSQFSILNNSKQVMSTARFTVGQRVCLNVPFFHAFGTIKGLLCMLHGGITMVLPSRTFNPVKSVDAILREGCNTVYGTPTMWINLLDACQRLQPPPITLAHGITGGSPASPKLFRSIREYFNFDNVKTVYGLTETTAIVFQSLPNEEHSLTDNTVGYLTNHVEVMVADESGKVVPFGTTGELWVRGYSIMQKYWNDEEATRKAFSKDGWFKTGDLFVLRPDGYGQIVGRLKDMLIRGGENIFPKEIEDVLMTHPLVVEAQVIGAYDEVYGEEVCACVRLRSDATLGKEELKEYCKSRMAHFKIPRYVEYVTEYPKTASGKIQKYKLKQEMEREQVIPTSPTT</sequence>
<dbReference type="GO" id="GO:0006631">
    <property type="term" value="P:fatty acid metabolic process"/>
    <property type="evidence" value="ECO:0007669"/>
    <property type="project" value="TreeGrafter"/>
</dbReference>
<dbReference type="EMBL" id="KQ759870">
    <property type="protein sequence ID" value="OAD62436.1"/>
    <property type="molecule type" value="Genomic_DNA"/>
</dbReference>
<dbReference type="Pfam" id="PF13193">
    <property type="entry name" value="AMP-binding_C"/>
    <property type="match status" value="1"/>
</dbReference>
<dbReference type="FunFam" id="3.30.300.30:FF:000008">
    <property type="entry name" value="2,3-dihydroxybenzoate-AMP ligase"/>
    <property type="match status" value="1"/>
</dbReference>
<dbReference type="InterPro" id="IPR045851">
    <property type="entry name" value="AMP-bd_C_sf"/>
</dbReference>
<evidence type="ECO:0000256" key="2">
    <source>
        <dbReference type="ARBA" id="ARBA00022598"/>
    </source>
</evidence>
<reference evidence="10 11" key="1">
    <citation type="submission" date="2015-07" db="EMBL/GenBank/DDBJ databases">
        <title>The genome of Eufriesea mexicana.</title>
        <authorList>
            <person name="Pan H."/>
            <person name="Kapheim K."/>
        </authorList>
    </citation>
    <scope>NUCLEOTIDE SEQUENCE [LARGE SCALE GENOMIC DNA]</scope>
    <source>
        <strain evidence="10">0111107269</strain>
        <tissue evidence="10">Whole body</tissue>
    </source>
</reference>
<feature type="domain" description="AMP-binding enzyme C-terminal" evidence="9">
    <location>
        <begin position="446"/>
        <end position="521"/>
    </location>
</feature>
<dbReference type="Gene3D" id="3.30.300.30">
    <property type="match status" value="1"/>
</dbReference>
<dbReference type="PROSITE" id="PS00455">
    <property type="entry name" value="AMP_BINDING"/>
    <property type="match status" value="1"/>
</dbReference>
<evidence type="ECO:0000313" key="10">
    <source>
        <dbReference type="EMBL" id="OAD62436.1"/>
    </source>
</evidence>
<dbReference type="InterPro" id="IPR025110">
    <property type="entry name" value="AMP-bd_C"/>
</dbReference>
<evidence type="ECO:0000256" key="6">
    <source>
        <dbReference type="ARBA" id="ARBA00047319"/>
    </source>
</evidence>
<comment type="catalytic activity">
    <reaction evidence="7">
        <text>a medium-chain fatty acid + ATP + CoA = a medium-chain fatty acyl-CoA + AMP + diphosphate</text>
        <dbReference type="Rhea" id="RHEA:48340"/>
        <dbReference type="ChEBI" id="CHEBI:30616"/>
        <dbReference type="ChEBI" id="CHEBI:33019"/>
        <dbReference type="ChEBI" id="CHEBI:57287"/>
        <dbReference type="ChEBI" id="CHEBI:59558"/>
        <dbReference type="ChEBI" id="CHEBI:90546"/>
        <dbReference type="ChEBI" id="CHEBI:456215"/>
        <dbReference type="EC" id="6.2.1.2"/>
    </reaction>
</comment>
<dbReference type="InterPro" id="IPR020845">
    <property type="entry name" value="AMP-binding_CS"/>
</dbReference>
<dbReference type="OrthoDB" id="10253115at2759"/>
<dbReference type="PANTHER" id="PTHR43201">
    <property type="entry name" value="ACYL-COA SYNTHETASE"/>
    <property type="match status" value="1"/>
</dbReference>
<dbReference type="Pfam" id="PF00501">
    <property type="entry name" value="AMP-binding"/>
    <property type="match status" value="1"/>
</dbReference>
<comment type="catalytic activity">
    <reaction evidence="6">
        <text>octanoate + ATP + CoA = octanoyl-CoA + AMP + diphosphate</text>
        <dbReference type="Rhea" id="RHEA:33631"/>
        <dbReference type="ChEBI" id="CHEBI:25646"/>
        <dbReference type="ChEBI" id="CHEBI:30616"/>
        <dbReference type="ChEBI" id="CHEBI:33019"/>
        <dbReference type="ChEBI" id="CHEBI:57287"/>
        <dbReference type="ChEBI" id="CHEBI:57386"/>
        <dbReference type="ChEBI" id="CHEBI:456215"/>
    </reaction>
</comment>
<keyword evidence="2" id="KW-0436">Ligase</keyword>
<keyword evidence="11" id="KW-1185">Reference proteome</keyword>